<reference evidence="4 5" key="1">
    <citation type="submission" date="2016-10" db="EMBL/GenBank/DDBJ databases">
        <authorList>
            <person name="de Groot N.N."/>
        </authorList>
    </citation>
    <scope>NUCLEOTIDE SEQUENCE [LARGE SCALE GENOMIC DNA]</scope>
    <source>
        <strain evidence="4 5">DSM 21771</strain>
    </source>
</reference>
<keyword evidence="2 4" id="KW-0808">Transferase</keyword>
<dbReference type="AlphaFoldDB" id="A0A1G8P152"/>
<dbReference type="CDD" id="cd02440">
    <property type="entry name" value="AdoMet_MTases"/>
    <property type="match status" value="1"/>
</dbReference>
<keyword evidence="1 4" id="KW-0489">Methyltransferase</keyword>
<dbReference type="Pfam" id="PF01596">
    <property type="entry name" value="Methyltransf_3"/>
    <property type="match status" value="1"/>
</dbReference>
<dbReference type="GO" id="GO:0008757">
    <property type="term" value="F:S-adenosylmethionine-dependent methyltransferase activity"/>
    <property type="evidence" value="ECO:0007669"/>
    <property type="project" value="TreeGrafter"/>
</dbReference>
<dbReference type="GO" id="GO:0008171">
    <property type="term" value="F:O-methyltransferase activity"/>
    <property type="evidence" value="ECO:0007669"/>
    <property type="project" value="InterPro"/>
</dbReference>
<evidence type="ECO:0000256" key="2">
    <source>
        <dbReference type="ARBA" id="ARBA00022679"/>
    </source>
</evidence>
<keyword evidence="3" id="KW-0949">S-adenosyl-L-methionine</keyword>
<evidence type="ECO:0000313" key="5">
    <source>
        <dbReference type="Proteomes" id="UP000198853"/>
    </source>
</evidence>
<dbReference type="PANTHER" id="PTHR10509">
    <property type="entry name" value="O-METHYLTRANSFERASE-RELATED"/>
    <property type="match status" value="1"/>
</dbReference>
<dbReference type="InterPro" id="IPR050362">
    <property type="entry name" value="Cation-dep_OMT"/>
</dbReference>
<dbReference type="GO" id="GO:0032259">
    <property type="term" value="P:methylation"/>
    <property type="evidence" value="ECO:0007669"/>
    <property type="project" value="UniProtKB-KW"/>
</dbReference>
<proteinExistence type="predicted"/>
<dbReference type="PANTHER" id="PTHR10509:SF14">
    <property type="entry name" value="CAFFEOYL-COA O-METHYLTRANSFERASE 3-RELATED"/>
    <property type="match status" value="1"/>
</dbReference>
<gene>
    <name evidence="4" type="ORF">SAMN04488123_107137</name>
</gene>
<evidence type="ECO:0000313" key="4">
    <source>
        <dbReference type="EMBL" id="SDI86045.1"/>
    </source>
</evidence>
<dbReference type="SUPFAM" id="SSF53335">
    <property type="entry name" value="S-adenosyl-L-methionine-dependent methyltransferases"/>
    <property type="match status" value="1"/>
</dbReference>
<dbReference type="EMBL" id="FNEN01000007">
    <property type="protein sequence ID" value="SDI86045.1"/>
    <property type="molecule type" value="Genomic_DNA"/>
</dbReference>
<dbReference type="InterPro" id="IPR029063">
    <property type="entry name" value="SAM-dependent_MTases_sf"/>
</dbReference>
<dbReference type="InterPro" id="IPR002935">
    <property type="entry name" value="SAM_O-MeTrfase"/>
</dbReference>
<evidence type="ECO:0000256" key="3">
    <source>
        <dbReference type="ARBA" id="ARBA00022691"/>
    </source>
</evidence>
<sequence length="209" mass="23805">MKAYLDTLQNKPDLSELERMRAYAEKANIPILEEDSMQLLLQVLTLTAARHVLEIGSAIGYSALRMAASDKGRNVTTIERDRHRYEQAHLFLADSCYNRSITLLYGDAFNHVDTLAEKQPYDALFIDAAKGHNKAFIETFTPFVKTGGVIIVDNVFLRGWAAEPDNAPERLQNIAKKVHDFNQWLRDHPHLDTWFHPVGDGLAVSFKFY</sequence>
<name>A0A1G8P152_9BACI</name>
<accession>A0A1G8P152</accession>
<dbReference type="Proteomes" id="UP000198853">
    <property type="component" value="Unassembled WGS sequence"/>
</dbReference>
<protein>
    <submittedName>
        <fullName evidence="4">Predicted O-methyltransferase YrrM</fullName>
    </submittedName>
</protein>
<dbReference type="PROSITE" id="PS51682">
    <property type="entry name" value="SAM_OMT_I"/>
    <property type="match status" value="1"/>
</dbReference>
<organism evidence="4 5">
    <name type="scientific">Natribacillus halophilus</name>
    <dbReference type="NCBI Taxonomy" id="549003"/>
    <lineage>
        <taxon>Bacteria</taxon>
        <taxon>Bacillati</taxon>
        <taxon>Bacillota</taxon>
        <taxon>Bacilli</taxon>
        <taxon>Bacillales</taxon>
        <taxon>Bacillaceae</taxon>
        <taxon>Natribacillus</taxon>
    </lineage>
</organism>
<keyword evidence="5" id="KW-1185">Reference proteome</keyword>
<dbReference type="OrthoDB" id="9799672at2"/>
<dbReference type="RefSeq" id="WP_090398418.1">
    <property type="nucleotide sequence ID" value="NZ_FNEN01000007.1"/>
</dbReference>
<evidence type="ECO:0000256" key="1">
    <source>
        <dbReference type="ARBA" id="ARBA00022603"/>
    </source>
</evidence>
<dbReference type="Gene3D" id="3.40.50.150">
    <property type="entry name" value="Vaccinia Virus protein VP39"/>
    <property type="match status" value="1"/>
</dbReference>